<dbReference type="Pfam" id="PF12051">
    <property type="entry name" value="DUF3533"/>
    <property type="match status" value="1"/>
</dbReference>
<dbReference type="Pfam" id="PF10187">
    <property type="entry name" value="FAM192A_Fyv6_N"/>
    <property type="match status" value="1"/>
</dbReference>
<gene>
    <name evidence="7" type="ORF">DFQ27_004181</name>
</gene>
<feature type="region of interest" description="Disordered" evidence="3">
    <location>
        <begin position="1"/>
        <end position="37"/>
    </location>
</feature>
<feature type="transmembrane region" description="Helical" evidence="4">
    <location>
        <begin position="68"/>
        <end position="91"/>
    </location>
</feature>
<dbReference type="PANTHER" id="PTHR13495:SF0">
    <property type="entry name" value="PSME3-INTERACTING PROTEIN"/>
    <property type="match status" value="1"/>
</dbReference>
<evidence type="ECO:0000313" key="7">
    <source>
        <dbReference type="EMBL" id="KAG0259230.1"/>
    </source>
</evidence>
<accession>A0A9P6Q3Q5</accession>
<evidence type="ECO:0008006" key="9">
    <source>
        <dbReference type="Google" id="ProtNLM"/>
    </source>
</evidence>
<comment type="caution">
    <text evidence="7">The sequence shown here is derived from an EMBL/GenBank/DDBJ whole genome shotgun (WGS) entry which is preliminary data.</text>
</comment>
<evidence type="ECO:0000256" key="4">
    <source>
        <dbReference type="SAM" id="Phobius"/>
    </source>
</evidence>
<feature type="transmembrane region" description="Helical" evidence="4">
    <location>
        <begin position="373"/>
        <end position="397"/>
    </location>
</feature>
<dbReference type="GO" id="GO:0005634">
    <property type="term" value="C:nucleus"/>
    <property type="evidence" value="ECO:0007669"/>
    <property type="project" value="UniProtKB-SubCell"/>
</dbReference>
<feature type="compositionally biased region" description="Low complexity" evidence="3">
    <location>
        <begin position="737"/>
        <end position="750"/>
    </location>
</feature>
<reference evidence="7" key="1">
    <citation type="journal article" date="2020" name="Fungal Divers.">
        <title>Resolving the Mortierellaceae phylogeny through synthesis of multi-gene phylogenetics and phylogenomics.</title>
        <authorList>
            <person name="Vandepol N."/>
            <person name="Liber J."/>
            <person name="Desiro A."/>
            <person name="Na H."/>
            <person name="Kennedy M."/>
            <person name="Barry K."/>
            <person name="Grigoriev I.V."/>
            <person name="Miller A.N."/>
            <person name="O'Donnell K."/>
            <person name="Stajich J.E."/>
            <person name="Bonito G."/>
        </authorList>
    </citation>
    <scope>NUCLEOTIDE SEQUENCE</scope>
    <source>
        <strain evidence="7">BC1065</strain>
    </source>
</reference>
<keyword evidence="4" id="KW-1133">Transmembrane helix</keyword>
<sequence>MDPSQEKQYPKGVPPEPPFKLTSASTLNEGPDDDLTLDERECIEHPDVIRKKPSLFKAMPQVLVLPHLLSSTIGILLVISSLVVAAYIWLYMGSLWSPLSRVKNVPILLCNQDTGFNFSSSPGQVRRLFQNITGGAPVGTILQKQIMDPEGLVHKAFEWHDVSAQPGWTRESLIQEVDLGHYWGLLYIPANFSTALLMNAPTRQGPANISTPVTIEYVFDQGRNYATQGIIEKVMLTTVNGLIQGFLQRLLSSLSSPTLMATMTPSFWVKPIHFSETILHPVLQYGESFASYMVFVVAYIGSLLTVNCIARYLPSNVETFGMLTIGDDKEYRHFPALRIVLARHTVAIMFSTVHSLLIWMVPRVLHGYSTVGSTAFVAFVFTFLCTWSFLSVLFFMCRVFTIDGFQIPATLFLILQLTTSSSIMDWILTPGFYRIGIVFPMTYAVRGMRYIFFGSLKDKMWINWLVIAAYIVVPGILTVYCARRDIRRRRKALHTLDAARQARRQEWEQAYKDAENPPPPPEEEPDYDPRTLYERLQEQRQKKDDAFREATKFGNLIKKLDGDEFDFLSNLHEEEDKKKRDMAELEAQALEEFRSSVKSTTVAPPAPVSLSSTLGTTNIGGTGSATSLLASTSAATLISRKPRKSAFSGLVVGKEDKKSGATSPPDTAADSSKRKQGSETTSTGDEKSAAHTNKKLKSDHVGKSAVSSSSSSSELSNKDTKGAAASSSNAVAPKGISSLVSYASDSSDEE</sequence>
<evidence type="ECO:0000256" key="3">
    <source>
        <dbReference type="SAM" id="MobiDB-lite"/>
    </source>
</evidence>
<evidence type="ECO:0000256" key="2">
    <source>
        <dbReference type="ARBA" id="ARBA00023242"/>
    </source>
</evidence>
<organism evidence="7 8">
    <name type="scientific">Actinomortierella ambigua</name>
    <dbReference type="NCBI Taxonomy" id="1343610"/>
    <lineage>
        <taxon>Eukaryota</taxon>
        <taxon>Fungi</taxon>
        <taxon>Fungi incertae sedis</taxon>
        <taxon>Mucoromycota</taxon>
        <taxon>Mortierellomycotina</taxon>
        <taxon>Mortierellomycetes</taxon>
        <taxon>Mortierellales</taxon>
        <taxon>Mortierellaceae</taxon>
        <taxon>Actinomortierella</taxon>
    </lineage>
</organism>
<keyword evidence="4" id="KW-0812">Transmembrane</keyword>
<keyword evidence="4" id="KW-0472">Membrane</keyword>
<dbReference type="PANTHER" id="PTHR13495">
    <property type="entry name" value="NEFA-INTERACTING NUCLEAR PROTEIN NIP30"/>
    <property type="match status" value="1"/>
</dbReference>
<feature type="region of interest" description="Disordered" evidence="3">
    <location>
        <begin position="509"/>
        <end position="528"/>
    </location>
</feature>
<feature type="transmembrane region" description="Helical" evidence="4">
    <location>
        <begin position="409"/>
        <end position="428"/>
    </location>
</feature>
<feature type="transmembrane region" description="Helical" evidence="4">
    <location>
        <begin position="340"/>
        <end position="361"/>
    </location>
</feature>
<dbReference type="Proteomes" id="UP000807716">
    <property type="component" value="Unassembled WGS sequence"/>
</dbReference>
<feature type="region of interest" description="Disordered" evidence="3">
    <location>
        <begin position="596"/>
        <end position="615"/>
    </location>
</feature>
<keyword evidence="8" id="KW-1185">Reference proteome</keyword>
<dbReference type="InterPro" id="IPR022703">
    <property type="entry name" value="DUF3533"/>
</dbReference>
<evidence type="ECO:0000259" key="5">
    <source>
        <dbReference type="Pfam" id="PF10187"/>
    </source>
</evidence>
<proteinExistence type="predicted"/>
<evidence type="ECO:0000313" key="8">
    <source>
        <dbReference type="Proteomes" id="UP000807716"/>
    </source>
</evidence>
<keyword evidence="2" id="KW-0539">Nucleus</keyword>
<feature type="region of interest" description="Disordered" evidence="3">
    <location>
        <begin position="645"/>
        <end position="750"/>
    </location>
</feature>
<dbReference type="OrthoDB" id="538718at2759"/>
<name>A0A9P6Q3Q5_9FUNG</name>
<feature type="transmembrane region" description="Helical" evidence="4">
    <location>
        <begin position="461"/>
        <end position="482"/>
    </location>
</feature>
<feature type="domain" description="FAM192A/Fyv6 N-terminal" evidence="5">
    <location>
        <begin position="495"/>
        <end position="594"/>
    </location>
</feature>
<dbReference type="AlphaFoldDB" id="A0A9P6Q3Q5"/>
<dbReference type="InterPro" id="IPR039845">
    <property type="entry name" value="FAM192A"/>
</dbReference>
<comment type="subcellular location">
    <subcellularLocation>
        <location evidence="1">Nucleus</location>
    </subcellularLocation>
</comment>
<evidence type="ECO:0000256" key="1">
    <source>
        <dbReference type="ARBA" id="ARBA00004123"/>
    </source>
</evidence>
<evidence type="ECO:0000259" key="6">
    <source>
        <dbReference type="Pfam" id="PF12051"/>
    </source>
</evidence>
<feature type="domain" description="DUF3533" evidence="6">
    <location>
        <begin position="78"/>
        <end position="473"/>
    </location>
</feature>
<dbReference type="EMBL" id="JAAAJB010000292">
    <property type="protein sequence ID" value="KAG0259230.1"/>
    <property type="molecule type" value="Genomic_DNA"/>
</dbReference>
<protein>
    <recommendedName>
        <fullName evidence="9">DUF3533 domain-containing protein</fullName>
    </recommendedName>
</protein>
<dbReference type="InterPro" id="IPR019331">
    <property type="entry name" value="FAM192A/Fyv6_N"/>
</dbReference>
<feature type="transmembrane region" description="Helical" evidence="4">
    <location>
        <begin position="289"/>
        <end position="313"/>
    </location>
</feature>